<evidence type="ECO:0000313" key="1">
    <source>
        <dbReference type="EMBL" id="DAF97333.1"/>
    </source>
</evidence>
<name>A0A8S5US81_9CAUD</name>
<reference evidence="1" key="1">
    <citation type="journal article" date="2021" name="Proc. Natl. Acad. Sci. U.S.A.">
        <title>A Catalog of Tens of Thousands of Viruses from Human Metagenomes Reveals Hidden Associations with Chronic Diseases.</title>
        <authorList>
            <person name="Tisza M.J."/>
            <person name="Buck C.B."/>
        </authorList>
    </citation>
    <scope>NUCLEOTIDE SEQUENCE</scope>
    <source>
        <strain evidence="1">CtGgs6</strain>
    </source>
</reference>
<dbReference type="InterPro" id="IPR022595">
    <property type="entry name" value="Enc34_ssDNA-bd"/>
</dbReference>
<sequence length="213" mass="22051">MNANTITIGEVRFSYCNLFQPRANQQGQEPKYSVTILVPKSNAAAKAAIDAAIQAAIDAGVSKCWNGVRPPQPSICVHDGDGVRPSDGMPYGDECKGHWVFTASAQASKPPYVVDANIQPILQQSEIYSGMYGRANVSFFPYNASGKKGIGCGLNGVQKLRDGEPLGGGVTAAEAFGSPAAADPAAGGWAAPAPNWGTPAAPAAEPGYTNPWG</sequence>
<dbReference type="SUPFAM" id="SSF50249">
    <property type="entry name" value="Nucleic acid-binding proteins"/>
    <property type="match status" value="1"/>
</dbReference>
<dbReference type="InterPro" id="IPR012340">
    <property type="entry name" value="NA-bd_OB-fold"/>
</dbReference>
<dbReference type="Gene3D" id="2.40.50.140">
    <property type="entry name" value="Nucleic acid-binding proteins"/>
    <property type="match status" value="1"/>
</dbReference>
<organism evidence="1">
    <name type="scientific">Myoviridae sp. ctGgs6</name>
    <dbReference type="NCBI Taxonomy" id="2825072"/>
    <lineage>
        <taxon>Viruses</taxon>
        <taxon>Duplodnaviria</taxon>
        <taxon>Heunggongvirae</taxon>
        <taxon>Uroviricota</taxon>
        <taxon>Caudoviricetes</taxon>
    </lineage>
</organism>
<dbReference type="Pfam" id="PF10991">
    <property type="entry name" value="Enc34_ssDNA-bd"/>
    <property type="match status" value="1"/>
</dbReference>
<protein>
    <submittedName>
        <fullName evidence="1">DNA helix destabilizing protein</fullName>
    </submittedName>
</protein>
<dbReference type="EMBL" id="BK016132">
    <property type="protein sequence ID" value="DAF97333.1"/>
    <property type="molecule type" value="Genomic_DNA"/>
</dbReference>
<proteinExistence type="predicted"/>
<accession>A0A8S5US81</accession>